<dbReference type="InterPro" id="IPR028325">
    <property type="entry name" value="VG_K_chnl"/>
</dbReference>
<keyword evidence="4 8" id="KW-1133">Transmembrane helix</keyword>
<dbReference type="Gene3D" id="3.40.190.10">
    <property type="entry name" value="Periplasmic binding protein-like II"/>
    <property type="match status" value="1"/>
</dbReference>
<evidence type="ECO:0000256" key="3">
    <source>
        <dbReference type="ARBA" id="ARBA00022692"/>
    </source>
</evidence>
<comment type="caution">
    <text evidence="11">The sequence shown here is derived from an EMBL/GenBank/DDBJ whole genome shotgun (WGS) entry which is preliminary data.</text>
</comment>
<accession>A0ABN8LJE0</accession>
<evidence type="ECO:0000256" key="6">
    <source>
        <dbReference type="ARBA" id="ARBA00023136"/>
    </source>
</evidence>
<gene>
    <name evidence="11" type="ORF">PEVE_00036374</name>
</gene>
<organism evidence="11 12">
    <name type="scientific">Porites evermanni</name>
    <dbReference type="NCBI Taxonomy" id="104178"/>
    <lineage>
        <taxon>Eukaryota</taxon>
        <taxon>Metazoa</taxon>
        <taxon>Cnidaria</taxon>
        <taxon>Anthozoa</taxon>
        <taxon>Hexacorallia</taxon>
        <taxon>Scleractinia</taxon>
        <taxon>Fungiina</taxon>
        <taxon>Poritidae</taxon>
        <taxon>Porites</taxon>
    </lineage>
</organism>
<evidence type="ECO:0000256" key="5">
    <source>
        <dbReference type="ARBA" id="ARBA00023065"/>
    </source>
</evidence>
<proteinExistence type="predicted"/>
<evidence type="ECO:0000256" key="7">
    <source>
        <dbReference type="ARBA" id="ARBA00023303"/>
    </source>
</evidence>
<feature type="domain" description="Potassium channel" evidence="10">
    <location>
        <begin position="288"/>
        <end position="342"/>
    </location>
</feature>
<sequence>MISHPEFVVIAFAFRFLLVCLAQNEGELNYLMINILELNQSSSDENDLSCLPSNTWRNGTIRSTGITTNLTDKTPSNHTVLTHNTQDPTTMVPTSPGENVSTFSKEACGLWSLPLCSRLINITWLSFAPFLFQPKNNTTQTETELDGKVTGVFYSIIGRAVHFCCKHFDNRGTRLEYTHKAKNINTLHANIFYDKASIGMPVYIENNRSDQTYGGRLAFIEVLESPGLVVIGNKDDVKQNDLKVLWKTIYNQWPIVLISVLLCAISGICVWALDTIWNTDEFPRRYHRGAFEGFWWAFVTMSTVGYGDKAPKSVMARLFSIVWIMVGLTVCSVMTATFTTALATAAVKDVDLVGKKIAVLKGSPAFQEVIKQGGSPTLFENFQDMQKALLNTTVTGIMDEMYHGLYWMHQVRDSRLAVVKMIERTRSYGFAFKKNTIFEWLAEDCIRKLILYRREDVYFVMKQFKDEMKDELSTAMDDDGFSLMDRNSPAFCALVTSLIIFLGTLIAAICLCKLLLYLYQRFVKKKKSEGIKDNVQPSSSHCNAPPKMSCWIFHKEKTKQSYGNFQSHEDTRVQDPLPSII</sequence>
<feature type="transmembrane region" description="Helical" evidence="8">
    <location>
        <begin position="318"/>
        <end position="347"/>
    </location>
</feature>
<dbReference type="Gene3D" id="1.10.287.70">
    <property type="match status" value="1"/>
</dbReference>
<dbReference type="PANTHER" id="PTHR11537">
    <property type="entry name" value="VOLTAGE-GATED POTASSIUM CHANNEL"/>
    <property type="match status" value="1"/>
</dbReference>
<evidence type="ECO:0000259" key="10">
    <source>
        <dbReference type="Pfam" id="PF07885"/>
    </source>
</evidence>
<keyword evidence="7" id="KW-0407">Ion channel</keyword>
<dbReference type="SUPFAM" id="SSF53850">
    <property type="entry name" value="Periplasmic binding protein-like II"/>
    <property type="match status" value="1"/>
</dbReference>
<dbReference type="Pfam" id="PF07885">
    <property type="entry name" value="Ion_trans_2"/>
    <property type="match status" value="1"/>
</dbReference>
<dbReference type="Proteomes" id="UP001159427">
    <property type="component" value="Unassembled WGS sequence"/>
</dbReference>
<dbReference type="EMBL" id="CALNXI010000058">
    <property type="protein sequence ID" value="CAH3017233.1"/>
    <property type="molecule type" value="Genomic_DNA"/>
</dbReference>
<dbReference type="InterPro" id="IPR013099">
    <property type="entry name" value="K_chnl_dom"/>
</dbReference>
<evidence type="ECO:0000256" key="1">
    <source>
        <dbReference type="ARBA" id="ARBA00004141"/>
    </source>
</evidence>
<feature type="transmembrane region" description="Helical" evidence="8">
    <location>
        <begin position="289"/>
        <end position="306"/>
    </location>
</feature>
<reference evidence="11 12" key="1">
    <citation type="submission" date="2022-05" db="EMBL/GenBank/DDBJ databases">
        <authorList>
            <consortium name="Genoscope - CEA"/>
            <person name="William W."/>
        </authorList>
    </citation>
    <scope>NUCLEOTIDE SEQUENCE [LARGE SCALE GENOMIC DNA]</scope>
</reference>
<evidence type="ECO:0000256" key="2">
    <source>
        <dbReference type="ARBA" id="ARBA00022448"/>
    </source>
</evidence>
<feature type="chain" id="PRO_5045550572" description="Potassium channel domain-containing protein" evidence="9">
    <location>
        <begin position="23"/>
        <end position="581"/>
    </location>
</feature>
<evidence type="ECO:0000313" key="12">
    <source>
        <dbReference type="Proteomes" id="UP001159427"/>
    </source>
</evidence>
<evidence type="ECO:0000256" key="8">
    <source>
        <dbReference type="SAM" id="Phobius"/>
    </source>
</evidence>
<evidence type="ECO:0000313" key="11">
    <source>
        <dbReference type="EMBL" id="CAH3017233.1"/>
    </source>
</evidence>
<dbReference type="SUPFAM" id="SSF81324">
    <property type="entry name" value="Voltage-gated potassium channels"/>
    <property type="match status" value="1"/>
</dbReference>
<keyword evidence="3 8" id="KW-0812">Transmembrane</keyword>
<keyword evidence="2" id="KW-0813">Transport</keyword>
<feature type="transmembrane region" description="Helical" evidence="8">
    <location>
        <begin position="491"/>
        <end position="519"/>
    </location>
</feature>
<comment type="subcellular location">
    <subcellularLocation>
        <location evidence="1">Membrane</location>
        <topology evidence="1">Multi-pass membrane protein</topology>
    </subcellularLocation>
</comment>
<keyword evidence="6 8" id="KW-0472">Membrane</keyword>
<protein>
    <recommendedName>
        <fullName evidence="10">Potassium channel domain-containing protein</fullName>
    </recommendedName>
</protein>
<name>A0ABN8LJE0_9CNID</name>
<feature type="transmembrane region" description="Helical" evidence="8">
    <location>
        <begin position="253"/>
        <end position="277"/>
    </location>
</feature>
<keyword evidence="9" id="KW-0732">Signal</keyword>
<keyword evidence="12" id="KW-1185">Reference proteome</keyword>
<feature type="signal peptide" evidence="9">
    <location>
        <begin position="1"/>
        <end position="22"/>
    </location>
</feature>
<dbReference type="PANTHER" id="PTHR11537:SF252">
    <property type="entry name" value="POTASSIUM VOLTAGE-GATED CHANNEL PROTEIN SHAW"/>
    <property type="match status" value="1"/>
</dbReference>
<keyword evidence="5" id="KW-0406">Ion transport</keyword>
<evidence type="ECO:0000256" key="9">
    <source>
        <dbReference type="SAM" id="SignalP"/>
    </source>
</evidence>
<evidence type="ECO:0000256" key="4">
    <source>
        <dbReference type="ARBA" id="ARBA00022989"/>
    </source>
</evidence>